<dbReference type="EMBL" id="LFTY01000001">
    <property type="protein sequence ID" value="KMW60801.1"/>
    <property type="molecule type" value="Genomic_DNA"/>
</dbReference>
<dbReference type="PATRIC" id="fig|1675527.3.peg.1028"/>
<dbReference type="Pfam" id="PF00117">
    <property type="entry name" value="GATase"/>
    <property type="match status" value="1"/>
</dbReference>
<dbReference type="STRING" id="1675527.AIOL_000966"/>
<dbReference type="Gene3D" id="3.40.50.880">
    <property type="match status" value="1"/>
</dbReference>
<dbReference type="EC" id="6.3.5.2" evidence="2"/>
<evidence type="ECO:0000259" key="1">
    <source>
        <dbReference type="Pfam" id="PF00117"/>
    </source>
</evidence>
<dbReference type="CDD" id="cd01741">
    <property type="entry name" value="GATase1_1"/>
    <property type="match status" value="1"/>
</dbReference>
<keyword evidence="3" id="KW-1185">Reference proteome</keyword>
<dbReference type="RefSeq" id="WP_049641838.1">
    <property type="nucleotide sequence ID" value="NZ_LFTY01000001.1"/>
</dbReference>
<dbReference type="OrthoDB" id="7365442at2"/>
<keyword evidence="2" id="KW-0436">Ligase</keyword>
<reference evidence="2 3" key="1">
    <citation type="submission" date="2015-06" db="EMBL/GenBank/DDBJ databases">
        <title>Draft genome sequence of an Alphaproteobacteria species associated to the Mediterranean sponge Oscarella lobularis.</title>
        <authorList>
            <person name="Jourda C."/>
            <person name="Santini S."/>
            <person name="Claverie J.-M."/>
        </authorList>
    </citation>
    <scope>NUCLEOTIDE SEQUENCE [LARGE SCALE GENOMIC DNA]</scope>
    <source>
        <strain evidence="2">IGS</strain>
    </source>
</reference>
<feature type="domain" description="Glutamine amidotransferase" evidence="1">
    <location>
        <begin position="75"/>
        <end position="176"/>
    </location>
</feature>
<dbReference type="AlphaFoldDB" id="A0A0J9EDU9"/>
<sequence length="229" mass="24735">MHIGILQTGHVAEALVKEHGDYDQIFMEFLAGRGLRFTNFAVVDGVFPIGVDACDGWLITGSKHGAYEDHPWIPPLEEFIRAAHARQIPLVGICFGHQIIAQALGGRVEKFSGGWAVGRTEYDFAGRGAVALNAWHQDQVTALPEGAEVIASNEFCANAAFTLGQHVLTMQPHPEIRAPYLRGLLEVRGRGVVPDALLAEGLAQIDQPVDEAPMAAMIADFFLSAKVTA</sequence>
<proteinExistence type="predicted"/>
<organism evidence="2 3">
    <name type="scientific">Candidatus Rhodobacter oscarellae</name>
    <dbReference type="NCBI Taxonomy" id="1675527"/>
    <lineage>
        <taxon>Bacteria</taxon>
        <taxon>Pseudomonadati</taxon>
        <taxon>Pseudomonadota</taxon>
        <taxon>Alphaproteobacteria</taxon>
        <taxon>Rhodobacterales</taxon>
        <taxon>Rhodobacter group</taxon>
        <taxon>Rhodobacter</taxon>
    </lineage>
</organism>
<dbReference type="PANTHER" id="PTHR42695">
    <property type="entry name" value="GLUTAMINE AMIDOTRANSFERASE YLR126C-RELATED"/>
    <property type="match status" value="1"/>
</dbReference>
<dbReference type="GO" id="GO:0005829">
    <property type="term" value="C:cytosol"/>
    <property type="evidence" value="ECO:0007669"/>
    <property type="project" value="TreeGrafter"/>
</dbReference>
<evidence type="ECO:0000313" key="2">
    <source>
        <dbReference type="EMBL" id="KMW60801.1"/>
    </source>
</evidence>
<dbReference type="SUPFAM" id="SSF52317">
    <property type="entry name" value="Class I glutamine amidotransferase-like"/>
    <property type="match status" value="1"/>
</dbReference>
<dbReference type="InterPro" id="IPR044992">
    <property type="entry name" value="ChyE-like"/>
</dbReference>
<dbReference type="Proteomes" id="UP000037178">
    <property type="component" value="Unassembled WGS sequence"/>
</dbReference>
<dbReference type="PROSITE" id="PS51273">
    <property type="entry name" value="GATASE_TYPE_1"/>
    <property type="match status" value="1"/>
</dbReference>
<evidence type="ECO:0000313" key="3">
    <source>
        <dbReference type="Proteomes" id="UP000037178"/>
    </source>
</evidence>
<gene>
    <name evidence="2" type="ORF">AIOL_000966</name>
</gene>
<protein>
    <submittedName>
        <fullName evidence="2">GMP synthase</fullName>
        <ecNumber evidence="2">6.3.5.2</ecNumber>
    </submittedName>
</protein>
<name>A0A0J9EDU9_9RHOB</name>
<comment type="caution">
    <text evidence="2">The sequence shown here is derived from an EMBL/GenBank/DDBJ whole genome shotgun (WGS) entry which is preliminary data.</text>
</comment>
<dbReference type="InterPro" id="IPR029062">
    <property type="entry name" value="Class_I_gatase-like"/>
</dbReference>
<dbReference type="PANTHER" id="PTHR42695:SF5">
    <property type="entry name" value="GLUTAMINE AMIDOTRANSFERASE YLR126C-RELATED"/>
    <property type="match status" value="1"/>
</dbReference>
<accession>A0A0J9EDU9</accession>
<dbReference type="GO" id="GO:0003922">
    <property type="term" value="F:GMP synthase (glutamine-hydrolyzing) activity"/>
    <property type="evidence" value="ECO:0007669"/>
    <property type="project" value="UniProtKB-EC"/>
</dbReference>
<dbReference type="InterPro" id="IPR017926">
    <property type="entry name" value="GATASE"/>
</dbReference>